<reference evidence="5 6" key="1">
    <citation type="journal article" date="2010" name="Stand. Genomic Sci.">
        <title>Complete genome sequence of Intrasporangium calvum type strain (7 KIP).</title>
        <authorList>
            <person name="Del Rio T.G."/>
            <person name="Chertkov O."/>
            <person name="Yasawong M."/>
            <person name="Lucas S."/>
            <person name="Deshpande S."/>
            <person name="Cheng J.F."/>
            <person name="Detter C."/>
            <person name="Tapia R."/>
            <person name="Han C."/>
            <person name="Goodwin L."/>
            <person name="Pitluck S."/>
            <person name="Liolios K."/>
            <person name="Ivanova N."/>
            <person name="Mavromatis K."/>
            <person name="Pati A."/>
            <person name="Chen A."/>
            <person name="Palaniappan K."/>
            <person name="Land M."/>
            <person name="Hauser L."/>
            <person name="Chang Y.J."/>
            <person name="Jeffries C.D."/>
            <person name="Rohde M."/>
            <person name="Pukall R."/>
            <person name="Sikorski J."/>
            <person name="Goker M."/>
            <person name="Woyke T."/>
            <person name="Bristow J."/>
            <person name="Eisen J.A."/>
            <person name="Markowitz V."/>
            <person name="Hugenholtz P."/>
            <person name="Kyrpides N.C."/>
            <person name="Klenk H.P."/>
            <person name="Lapidus A."/>
        </authorList>
    </citation>
    <scope>NUCLEOTIDE SEQUENCE [LARGE SCALE GENOMIC DNA]</scope>
    <source>
        <strain evidence="6">ATCC 23552 / DSM 43043 / JCM 3097 / NBRC 12989 / 7 KIP</strain>
    </source>
</reference>
<dbReference type="Proteomes" id="UP000008914">
    <property type="component" value="Chromosome"/>
</dbReference>
<gene>
    <name evidence="5" type="ordered locus">Intca_1299</name>
</gene>
<feature type="transmembrane region" description="Helical" evidence="2">
    <location>
        <begin position="279"/>
        <end position="300"/>
    </location>
</feature>
<feature type="region of interest" description="Disordered" evidence="1">
    <location>
        <begin position="622"/>
        <end position="655"/>
    </location>
</feature>
<protein>
    <recommendedName>
        <fullName evidence="7">DUF2207 domain-containing protein</fullName>
    </recommendedName>
</protein>
<feature type="transmembrane region" description="Helical" evidence="2">
    <location>
        <begin position="463"/>
        <end position="482"/>
    </location>
</feature>
<keyword evidence="2" id="KW-1133">Transmembrane helix</keyword>
<dbReference type="HOGENOM" id="CLU_015045_0_0_11"/>
<evidence type="ECO:0000313" key="5">
    <source>
        <dbReference type="EMBL" id="ADU47817.1"/>
    </source>
</evidence>
<evidence type="ECO:0008006" key="7">
    <source>
        <dbReference type="Google" id="ProtNLM"/>
    </source>
</evidence>
<sequence>MLSRRPREWTDRNRDCGGMTVRTQRWIVTVFSALLGAFWLAVLPAGSAHAVGDEAMERFSVVYDLQPDGSVAVEETITWRFPAGERRHGIFRDIVVRMGFNDEAGRYRYYDLTDVQVSSPSGAPATFRVSDNGAAKEIRIGSADQWTEGTQVYELRYTLHDVLNPIAATGGAGDTVEFHYNVFGSNELTPRERVNVVVRAPAPSTQVACYKGEAGADTTCQAVAGDPTTFATMGLEPGEAMTVIAGYPASAFANPRPDVREGNAESSYGGSAATAANGAAVAAGVGAPVLALAVMGVLVWTRGRDERYADLTPGLTPSAAGGPAQPTTRGGTGTIAVQFHPPAGVPPGLVGTILDERANPIDVSATVIDLAVRGHLRIEEVEGGGVFRRTDWNLARLAPPRDDTLLPFERRLLDGIFGAHGDVVALSDLKNTFASTLKKIQSDMYDEVVTRHWFRSSPQLQRGVWQGLGVVIAVVGGMILFYGQGAVAALMGAGFSGGAVLGVGLVIAGAIVWFLGGRMAAKTAEGSAVLAQSLGFKEYLTTAEAGQIAFEEASNIFSRYLPYAVVFGVADRWARTFAEVAQAAEAVGRTVVMPSWYVWSGSAFPDFTSIANGVESFSTTSTGTFTSTPGSSGGSGFSGGGFSGSGGGGSSSGSW</sequence>
<dbReference type="Pfam" id="PF09972">
    <property type="entry name" value="DUF2207"/>
    <property type="match status" value="1"/>
</dbReference>
<dbReference type="InterPro" id="IPR018702">
    <property type="entry name" value="DUF2207"/>
</dbReference>
<evidence type="ECO:0000256" key="1">
    <source>
        <dbReference type="SAM" id="MobiDB-lite"/>
    </source>
</evidence>
<proteinExistence type="predicted"/>
<dbReference type="EMBL" id="CP002343">
    <property type="protein sequence ID" value="ADU47817.1"/>
    <property type="molecule type" value="Genomic_DNA"/>
</dbReference>
<dbReference type="InterPro" id="IPR048389">
    <property type="entry name" value="YciQ-like_C"/>
</dbReference>
<dbReference type="Pfam" id="PF20990">
    <property type="entry name" value="DUF2207_C"/>
    <property type="match status" value="1"/>
</dbReference>
<evidence type="ECO:0000313" key="6">
    <source>
        <dbReference type="Proteomes" id="UP000008914"/>
    </source>
</evidence>
<organism evidence="5 6">
    <name type="scientific">Intrasporangium calvum (strain ATCC 23552 / DSM 43043 / JCM 3097 / NBRC 12989 / NCIMB 10167 / NRRL B-3866 / 7 KIP)</name>
    <dbReference type="NCBI Taxonomy" id="710696"/>
    <lineage>
        <taxon>Bacteria</taxon>
        <taxon>Bacillati</taxon>
        <taxon>Actinomycetota</taxon>
        <taxon>Actinomycetes</taxon>
        <taxon>Micrococcales</taxon>
        <taxon>Intrasporangiaceae</taxon>
        <taxon>Intrasporangium</taxon>
    </lineage>
</organism>
<keyword evidence="6" id="KW-1185">Reference proteome</keyword>
<dbReference type="KEGG" id="ica:Intca_1299"/>
<dbReference type="STRING" id="710696.Intca_1299"/>
<evidence type="ECO:0000256" key="2">
    <source>
        <dbReference type="SAM" id="Phobius"/>
    </source>
</evidence>
<accession>E6S666</accession>
<feature type="region of interest" description="Disordered" evidence="1">
    <location>
        <begin position="311"/>
        <end position="331"/>
    </location>
</feature>
<evidence type="ECO:0000259" key="3">
    <source>
        <dbReference type="Pfam" id="PF09972"/>
    </source>
</evidence>
<feature type="domain" description="Predicted membrane protein YciQ-like C-terminal" evidence="4">
    <location>
        <begin position="339"/>
        <end position="577"/>
    </location>
</feature>
<dbReference type="AlphaFoldDB" id="E6S666"/>
<keyword evidence="2" id="KW-0472">Membrane</keyword>
<feature type="compositionally biased region" description="Gly residues" evidence="1">
    <location>
        <begin position="631"/>
        <end position="655"/>
    </location>
</feature>
<name>E6S666_INTC7</name>
<dbReference type="eggNOG" id="COG4907">
    <property type="taxonomic scope" value="Bacteria"/>
</dbReference>
<feature type="transmembrane region" description="Helical" evidence="2">
    <location>
        <begin position="488"/>
        <end position="515"/>
    </location>
</feature>
<evidence type="ECO:0000259" key="4">
    <source>
        <dbReference type="Pfam" id="PF20990"/>
    </source>
</evidence>
<keyword evidence="2" id="KW-0812">Transmembrane</keyword>
<feature type="domain" description="DUF2207" evidence="3">
    <location>
        <begin position="56"/>
        <end position="245"/>
    </location>
</feature>